<feature type="transmembrane region" description="Helical" evidence="10">
    <location>
        <begin position="42"/>
        <end position="60"/>
    </location>
</feature>
<feature type="transmembrane region" description="Helical" evidence="10">
    <location>
        <begin position="253"/>
        <end position="276"/>
    </location>
</feature>
<protein>
    <submittedName>
        <fullName evidence="12">Copper-transporting ATPase</fullName>
    </submittedName>
</protein>
<comment type="subcellular location">
    <subcellularLocation>
        <location evidence="10">Cell membrane</location>
    </subcellularLocation>
    <subcellularLocation>
        <location evidence="1">Endomembrane system</location>
        <topology evidence="1">Multi-pass membrane protein</topology>
    </subcellularLocation>
</comment>
<dbReference type="GO" id="GO:0005524">
    <property type="term" value="F:ATP binding"/>
    <property type="evidence" value="ECO:0007669"/>
    <property type="project" value="UniProtKB-UniRule"/>
</dbReference>
<feature type="transmembrane region" description="Helical" evidence="10">
    <location>
        <begin position="288"/>
        <end position="311"/>
    </location>
</feature>
<dbReference type="KEGG" id="sgq:SGLAD_v1c09890"/>
<keyword evidence="6 10" id="KW-0067">ATP-binding</keyword>
<dbReference type="Gene3D" id="2.70.150.10">
    <property type="entry name" value="Calcium-transporting ATPase, cytoplasmic transduction domain A"/>
    <property type="match status" value="1"/>
</dbReference>
<dbReference type="Gene3D" id="3.40.50.1000">
    <property type="entry name" value="HAD superfamily/HAD-like"/>
    <property type="match status" value="1"/>
</dbReference>
<evidence type="ECO:0000256" key="2">
    <source>
        <dbReference type="ARBA" id="ARBA00006024"/>
    </source>
</evidence>
<evidence type="ECO:0000256" key="9">
    <source>
        <dbReference type="ARBA" id="ARBA00023136"/>
    </source>
</evidence>
<dbReference type="InterPro" id="IPR027256">
    <property type="entry name" value="P-typ_ATPase_IB"/>
</dbReference>
<dbReference type="PANTHER" id="PTHR43520:SF8">
    <property type="entry name" value="P-TYPE CU(+) TRANSPORTER"/>
    <property type="match status" value="1"/>
</dbReference>
<dbReference type="GO" id="GO:0055070">
    <property type="term" value="P:copper ion homeostasis"/>
    <property type="evidence" value="ECO:0007669"/>
    <property type="project" value="TreeGrafter"/>
</dbReference>
<feature type="transmembrane region" description="Helical" evidence="10">
    <location>
        <begin position="607"/>
        <end position="628"/>
    </location>
</feature>
<dbReference type="InterPro" id="IPR023214">
    <property type="entry name" value="HAD_sf"/>
</dbReference>
<gene>
    <name evidence="12" type="primary">copA</name>
    <name evidence="12" type="ORF">SGLAD_v1c09890</name>
</gene>
<dbReference type="PRINTS" id="PR00119">
    <property type="entry name" value="CATATPASE"/>
</dbReference>
<evidence type="ECO:0000256" key="1">
    <source>
        <dbReference type="ARBA" id="ARBA00004127"/>
    </source>
</evidence>
<dbReference type="InterPro" id="IPR008250">
    <property type="entry name" value="ATPase_P-typ_transduc_dom_A_sf"/>
</dbReference>
<evidence type="ECO:0000313" key="12">
    <source>
        <dbReference type="EMBL" id="QBQ08188.1"/>
    </source>
</evidence>
<dbReference type="InterPro" id="IPR059000">
    <property type="entry name" value="ATPase_P-type_domA"/>
</dbReference>
<dbReference type="SUPFAM" id="SSF81665">
    <property type="entry name" value="Calcium ATPase, transmembrane domain M"/>
    <property type="match status" value="1"/>
</dbReference>
<evidence type="ECO:0000256" key="7">
    <source>
        <dbReference type="ARBA" id="ARBA00022967"/>
    </source>
</evidence>
<dbReference type="InterPro" id="IPR018303">
    <property type="entry name" value="ATPase_P-typ_P_site"/>
</dbReference>
<keyword evidence="10" id="KW-1003">Cell membrane</keyword>
<keyword evidence="8 10" id="KW-1133">Transmembrane helix</keyword>
<accession>A0A4P7AK21</accession>
<dbReference type="RefSeq" id="WP_134298318.1">
    <property type="nucleotide sequence ID" value="NZ_CP038013.1"/>
</dbReference>
<sequence length="632" mass="71666">MTKKINITMLFLLWIIGIWIIISMLFHNKNNFILFRIAHNNYFLFTIAIISTYLFGFKYIKKAYFELFKWKKTGMNFLVFLSTQTSIFYSIYQLVMNQTLDLIEASIFINFFLKTGDLITERLNNVVAKDLKTILSIQPKEAIYINDKEVESVVSTDSIKIGSIIKVKKDQIIPLDGELITNFALFNTQIIDGENNVKTFYKNALVFAGMVNKGEDITLKTTALKFNSYLSQIVMQVSSVQSQKSKFKSAVDLLVTIFTPLVIIISLFGFLLSYFYFDVSNLSAAFKVLTTVLVSACPCAIGIAIPLAIAIGSSKAAKKGVIFNKPDAFQRMAKIKVICFDKTGTLTKGEIEVEKFIGDKNYLNVIGLIQLQQKHPLANGFLNYLRKINFKIDKSSQLVEEKPRVYRYKEDLYEFIPSFKWSSQIKSVIDLSKLKDNLTTTFVLKNNIVVAVIIFKDKLRKDAKSSIKILNDKKYELVMITGDNLLIANDVANELGNMKVFAQQTPNSKLKIISDFQKQKKGVAFVGDGINDVLAIQKADLSIAIISSHFFVNLEADISLLNPNIELIYEAIKFARLTKIILITNLFWAFFYNILIIPLALSGILTPLFGMAIMFCSTLLVLLNSMLFKFKK</sequence>
<evidence type="ECO:0000256" key="3">
    <source>
        <dbReference type="ARBA" id="ARBA00022692"/>
    </source>
</evidence>
<dbReference type="Pfam" id="PF00122">
    <property type="entry name" value="E1-E2_ATPase"/>
    <property type="match status" value="1"/>
</dbReference>
<keyword evidence="7" id="KW-1278">Translocase</keyword>
<dbReference type="InterPro" id="IPR036412">
    <property type="entry name" value="HAD-like_sf"/>
</dbReference>
<dbReference type="GO" id="GO:0012505">
    <property type="term" value="C:endomembrane system"/>
    <property type="evidence" value="ECO:0007669"/>
    <property type="project" value="UniProtKB-SubCell"/>
</dbReference>
<dbReference type="OrthoDB" id="9813266at2"/>
<feature type="transmembrane region" description="Helical" evidence="10">
    <location>
        <begin position="7"/>
        <end position="27"/>
    </location>
</feature>
<dbReference type="InterPro" id="IPR023298">
    <property type="entry name" value="ATPase_P-typ_TM_dom_sf"/>
</dbReference>
<dbReference type="Gene3D" id="3.40.1110.10">
    <property type="entry name" value="Calcium-transporting ATPase, cytoplasmic domain N"/>
    <property type="match status" value="1"/>
</dbReference>
<dbReference type="GO" id="GO:0043682">
    <property type="term" value="F:P-type divalent copper transporter activity"/>
    <property type="evidence" value="ECO:0007669"/>
    <property type="project" value="TreeGrafter"/>
</dbReference>
<evidence type="ECO:0000256" key="10">
    <source>
        <dbReference type="RuleBase" id="RU362081"/>
    </source>
</evidence>
<dbReference type="InterPro" id="IPR001757">
    <property type="entry name" value="P_typ_ATPase"/>
</dbReference>
<dbReference type="Proteomes" id="UP000294309">
    <property type="component" value="Chromosome"/>
</dbReference>
<dbReference type="PRINTS" id="PR00120">
    <property type="entry name" value="HATPASE"/>
</dbReference>
<feature type="transmembrane region" description="Helical" evidence="10">
    <location>
        <begin position="580"/>
        <end position="601"/>
    </location>
</feature>
<evidence type="ECO:0000313" key="13">
    <source>
        <dbReference type="Proteomes" id="UP000294309"/>
    </source>
</evidence>
<dbReference type="PROSITE" id="PS00154">
    <property type="entry name" value="ATPASE_E1_E2"/>
    <property type="match status" value="1"/>
</dbReference>
<dbReference type="SUPFAM" id="SSF81653">
    <property type="entry name" value="Calcium ATPase, transduction domain A"/>
    <property type="match status" value="1"/>
</dbReference>
<feature type="domain" description="P-type ATPase A" evidence="11">
    <location>
        <begin position="138"/>
        <end position="237"/>
    </location>
</feature>
<dbReference type="GO" id="GO:0016887">
    <property type="term" value="F:ATP hydrolysis activity"/>
    <property type="evidence" value="ECO:0007669"/>
    <property type="project" value="InterPro"/>
</dbReference>
<evidence type="ECO:0000259" key="11">
    <source>
        <dbReference type="Pfam" id="PF00122"/>
    </source>
</evidence>
<keyword evidence="5 10" id="KW-0547">Nucleotide-binding</keyword>
<dbReference type="EMBL" id="CP038013">
    <property type="protein sequence ID" value="QBQ08188.1"/>
    <property type="molecule type" value="Genomic_DNA"/>
</dbReference>
<dbReference type="GO" id="GO:0005886">
    <property type="term" value="C:plasma membrane"/>
    <property type="evidence" value="ECO:0007669"/>
    <property type="project" value="UniProtKB-SubCell"/>
</dbReference>
<dbReference type="InterPro" id="IPR023299">
    <property type="entry name" value="ATPase_P-typ_cyto_dom_N"/>
</dbReference>
<organism evidence="12 13">
    <name type="scientific">Spiroplasma gladiatoris</name>
    <dbReference type="NCBI Taxonomy" id="2143"/>
    <lineage>
        <taxon>Bacteria</taxon>
        <taxon>Bacillati</taxon>
        <taxon>Mycoplasmatota</taxon>
        <taxon>Mollicutes</taxon>
        <taxon>Entomoplasmatales</taxon>
        <taxon>Spiroplasmataceae</taxon>
        <taxon>Spiroplasma</taxon>
    </lineage>
</organism>
<proteinExistence type="inferred from homology"/>
<dbReference type="GO" id="GO:0005507">
    <property type="term" value="F:copper ion binding"/>
    <property type="evidence" value="ECO:0007669"/>
    <property type="project" value="TreeGrafter"/>
</dbReference>
<keyword evidence="4 10" id="KW-0479">Metal-binding</keyword>
<keyword evidence="3 10" id="KW-0812">Transmembrane</keyword>
<evidence type="ECO:0000256" key="8">
    <source>
        <dbReference type="ARBA" id="ARBA00022989"/>
    </source>
</evidence>
<evidence type="ECO:0000256" key="5">
    <source>
        <dbReference type="ARBA" id="ARBA00022741"/>
    </source>
</evidence>
<reference evidence="12 13" key="1">
    <citation type="submission" date="2019-03" db="EMBL/GenBank/DDBJ databases">
        <title>Complete genome sequence of Spiroplasma gladiatoris TG-1 (DSM 22552).</title>
        <authorList>
            <person name="Lin Y.-C."/>
            <person name="Chou L."/>
            <person name="Kuo C.-H."/>
        </authorList>
    </citation>
    <scope>NUCLEOTIDE SEQUENCE [LARGE SCALE GENOMIC DNA]</scope>
    <source>
        <strain evidence="12 13">TG-1</strain>
    </source>
</reference>
<dbReference type="AlphaFoldDB" id="A0A4P7AK21"/>
<dbReference type="NCBIfam" id="TIGR01525">
    <property type="entry name" value="ATPase-IB_hvy"/>
    <property type="match status" value="1"/>
</dbReference>
<keyword evidence="9 10" id="KW-0472">Membrane</keyword>
<dbReference type="PANTHER" id="PTHR43520">
    <property type="entry name" value="ATP7, ISOFORM B"/>
    <property type="match status" value="1"/>
</dbReference>
<comment type="similarity">
    <text evidence="2 10">Belongs to the cation transport ATPase (P-type) (TC 3.A.3) family. Type IB subfamily.</text>
</comment>
<keyword evidence="13" id="KW-1185">Reference proteome</keyword>
<evidence type="ECO:0000256" key="6">
    <source>
        <dbReference type="ARBA" id="ARBA00022840"/>
    </source>
</evidence>
<name>A0A4P7AK21_9MOLU</name>
<dbReference type="Pfam" id="PF00702">
    <property type="entry name" value="Hydrolase"/>
    <property type="match status" value="1"/>
</dbReference>
<dbReference type="SUPFAM" id="SSF56784">
    <property type="entry name" value="HAD-like"/>
    <property type="match status" value="1"/>
</dbReference>
<evidence type="ECO:0000256" key="4">
    <source>
        <dbReference type="ARBA" id="ARBA00022723"/>
    </source>
</evidence>
<dbReference type="NCBIfam" id="TIGR01494">
    <property type="entry name" value="ATPase_P-type"/>
    <property type="match status" value="1"/>
</dbReference>